<evidence type="ECO:0000256" key="9">
    <source>
        <dbReference type="ARBA" id="ARBA00023242"/>
    </source>
</evidence>
<dbReference type="InterPro" id="IPR050274">
    <property type="entry name" value="Nuclear_hormone_rcpt_NR2"/>
</dbReference>
<evidence type="ECO:0000256" key="3">
    <source>
        <dbReference type="ARBA" id="ARBA00022771"/>
    </source>
</evidence>
<evidence type="ECO:0000256" key="1">
    <source>
        <dbReference type="ARBA" id="ARBA00005993"/>
    </source>
</evidence>
<dbReference type="InterPro" id="IPR035500">
    <property type="entry name" value="NHR-like_dom_sf"/>
</dbReference>
<sequence length="487" mass="56735">NEHPHWIAMDSSMSSPFIHPKRARTSQEMDYYPNSDPPGYQERRRVESTSLPASPTNYGFSCHPIVYGHEVKPEMMHSASALYSTVGFFKALKSDQPTMCVMCYKDASVMHYGVAACATCKTFFRRSLLSDRELHCKRKDECFMPPEYWLEKKNAIKPGQCTWCRLNRFVTRGMNPCAISPGPGKDLFEYPNIVKIFDTRKRDSALIFDLVEEYKRVRITVLDETLEEIFWSVRRSDKKHRQLRASEFNPSPKTRFDWNLQAYFDQPREMDDDIRGDNDDEEESVVRSDRRRTLPLFALQKNWHYVDTICAVEYVKYFVATMKLQLDKADQMTLLRKSVVQIKLLEMYHFSWLAGFDQLTFPDGTQKSKILWNTNPRADTLLEMITSLSLSRAELSIIKAIVICNTDQISPSGRELLENLKVKLSKILINFCVQKFDHSIGIVRVTAIMDLFYALETQKSDETQQHVIAYLTKEEPAIMRDLYFRSD</sequence>
<evidence type="ECO:0000256" key="7">
    <source>
        <dbReference type="ARBA" id="ARBA00023163"/>
    </source>
</evidence>
<reference evidence="12" key="1">
    <citation type="journal article" date="2008" name="Nat. Genet.">
        <title>The Pristionchus pacificus genome provides a unique perspective on nematode lifestyle and parasitism.</title>
        <authorList>
            <person name="Dieterich C."/>
            <person name="Clifton S.W."/>
            <person name="Schuster L.N."/>
            <person name="Chinwalla A."/>
            <person name="Delehaunty K."/>
            <person name="Dinkelacker I."/>
            <person name="Fulton L."/>
            <person name="Fulton R."/>
            <person name="Godfrey J."/>
            <person name="Minx P."/>
            <person name="Mitreva M."/>
            <person name="Roeseler W."/>
            <person name="Tian H."/>
            <person name="Witte H."/>
            <person name="Yang S.P."/>
            <person name="Wilson R.K."/>
            <person name="Sommer R.J."/>
        </authorList>
    </citation>
    <scope>NUCLEOTIDE SEQUENCE [LARGE SCALE GENOMIC DNA]</scope>
    <source>
        <strain evidence="12">PS312</strain>
    </source>
</reference>
<comment type="similarity">
    <text evidence="1 10">Belongs to the nuclear hormone receptor family.</text>
</comment>
<dbReference type="PROSITE" id="PS00031">
    <property type="entry name" value="NUCLEAR_REC_DBD_1"/>
    <property type="match status" value="1"/>
</dbReference>
<dbReference type="EnsemblMetazoa" id="PPA00514.1">
    <property type="protein sequence ID" value="PPA00514.1"/>
    <property type="gene ID" value="WBGene00090068"/>
</dbReference>
<keyword evidence="7 10" id="KW-0804">Transcription</keyword>
<reference evidence="11" key="2">
    <citation type="submission" date="2022-06" db="UniProtKB">
        <authorList>
            <consortium name="EnsemblMetazoa"/>
        </authorList>
    </citation>
    <scope>IDENTIFICATION</scope>
    <source>
        <strain evidence="11">PS312</strain>
    </source>
</reference>
<dbReference type="GO" id="GO:0005634">
    <property type="term" value="C:nucleus"/>
    <property type="evidence" value="ECO:0007669"/>
    <property type="project" value="UniProtKB-SubCell"/>
</dbReference>
<protein>
    <submittedName>
        <fullName evidence="11">Nuclear receptor</fullName>
    </submittedName>
</protein>
<dbReference type="FunFam" id="3.30.50.10:FF:000117">
    <property type="entry name" value="Uncharacterized protein"/>
    <property type="match status" value="1"/>
</dbReference>
<evidence type="ECO:0000256" key="4">
    <source>
        <dbReference type="ARBA" id="ARBA00022833"/>
    </source>
</evidence>
<evidence type="ECO:0000256" key="10">
    <source>
        <dbReference type="RuleBase" id="RU004334"/>
    </source>
</evidence>
<evidence type="ECO:0000313" key="11">
    <source>
        <dbReference type="EnsemblMetazoa" id="PPA00514.1"/>
    </source>
</evidence>
<dbReference type="PROSITE" id="PS51030">
    <property type="entry name" value="NUCLEAR_REC_DBD_2"/>
    <property type="match status" value="1"/>
</dbReference>
<dbReference type="SUPFAM" id="SSF57716">
    <property type="entry name" value="Glucocorticoid receptor-like (DNA-binding domain)"/>
    <property type="match status" value="1"/>
</dbReference>
<dbReference type="SMART" id="SM00399">
    <property type="entry name" value="ZnF_C4"/>
    <property type="match status" value="1"/>
</dbReference>
<dbReference type="GO" id="GO:0008270">
    <property type="term" value="F:zinc ion binding"/>
    <property type="evidence" value="ECO:0007669"/>
    <property type="project" value="UniProtKB-KW"/>
</dbReference>
<keyword evidence="3 10" id="KW-0863">Zinc-finger</keyword>
<dbReference type="InterPro" id="IPR000536">
    <property type="entry name" value="Nucl_hrmn_rcpt_lig-bd"/>
</dbReference>
<dbReference type="Gene3D" id="1.10.565.10">
    <property type="entry name" value="Retinoid X Receptor"/>
    <property type="match status" value="1"/>
</dbReference>
<evidence type="ECO:0000256" key="5">
    <source>
        <dbReference type="ARBA" id="ARBA00023015"/>
    </source>
</evidence>
<comment type="subcellular location">
    <subcellularLocation>
        <location evidence="10">Nucleus</location>
    </subcellularLocation>
</comment>
<name>A0A2A6BG15_PRIPA</name>
<dbReference type="PROSITE" id="PS51843">
    <property type="entry name" value="NR_LBD"/>
    <property type="match status" value="1"/>
</dbReference>
<dbReference type="PRINTS" id="PR00047">
    <property type="entry name" value="STROIDFINGER"/>
</dbReference>
<dbReference type="GO" id="GO:0006357">
    <property type="term" value="P:regulation of transcription by RNA polymerase II"/>
    <property type="evidence" value="ECO:0000318"/>
    <property type="project" value="GO_Central"/>
</dbReference>
<dbReference type="AlphaFoldDB" id="A0A2A6BG15"/>
<accession>A0A2A6BG15</accession>
<proteinExistence type="inferred from homology"/>
<dbReference type="Pfam" id="PF00104">
    <property type="entry name" value="Hormone_recep"/>
    <property type="match status" value="1"/>
</dbReference>
<dbReference type="Pfam" id="PF00105">
    <property type="entry name" value="zf-C4"/>
    <property type="match status" value="1"/>
</dbReference>
<dbReference type="Proteomes" id="UP000005239">
    <property type="component" value="Unassembled WGS sequence"/>
</dbReference>
<evidence type="ECO:0000313" key="12">
    <source>
        <dbReference type="Proteomes" id="UP000005239"/>
    </source>
</evidence>
<keyword evidence="2 10" id="KW-0479">Metal-binding</keyword>
<dbReference type="PANTHER" id="PTHR24083">
    <property type="entry name" value="NUCLEAR HORMONE RECEPTOR"/>
    <property type="match status" value="1"/>
</dbReference>
<organism evidence="11 12">
    <name type="scientific">Pristionchus pacificus</name>
    <name type="common">Parasitic nematode worm</name>
    <dbReference type="NCBI Taxonomy" id="54126"/>
    <lineage>
        <taxon>Eukaryota</taxon>
        <taxon>Metazoa</taxon>
        <taxon>Ecdysozoa</taxon>
        <taxon>Nematoda</taxon>
        <taxon>Chromadorea</taxon>
        <taxon>Rhabditida</taxon>
        <taxon>Rhabditina</taxon>
        <taxon>Diplogasteromorpha</taxon>
        <taxon>Diplogasteroidea</taxon>
        <taxon>Neodiplogasteridae</taxon>
        <taxon>Pristionchus</taxon>
    </lineage>
</organism>
<dbReference type="SUPFAM" id="SSF48508">
    <property type="entry name" value="Nuclear receptor ligand-binding domain"/>
    <property type="match status" value="1"/>
</dbReference>
<evidence type="ECO:0000256" key="6">
    <source>
        <dbReference type="ARBA" id="ARBA00023125"/>
    </source>
</evidence>
<evidence type="ECO:0000256" key="2">
    <source>
        <dbReference type="ARBA" id="ARBA00022723"/>
    </source>
</evidence>
<accession>A0A8R1Y2F9</accession>
<keyword evidence="8 10" id="KW-0675">Receptor</keyword>
<dbReference type="Gene3D" id="3.30.50.10">
    <property type="entry name" value="Erythroid Transcription Factor GATA-1, subunit A"/>
    <property type="match status" value="1"/>
</dbReference>
<keyword evidence="5 10" id="KW-0805">Transcription regulation</keyword>
<keyword evidence="6 10" id="KW-0238">DNA-binding</keyword>
<dbReference type="GO" id="GO:0030154">
    <property type="term" value="P:cell differentiation"/>
    <property type="evidence" value="ECO:0000318"/>
    <property type="project" value="GO_Central"/>
</dbReference>
<keyword evidence="12" id="KW-1185">Reference proteome</keyword>
<dbReference type="GO" id="GO:0000978">
    <property type="term" value="F:RNA polymerase II cis-regulatory region sequence-specific DNA binding"/>
    <property type="evidence" value="ECO:0000318"/>
    <property type="project" value="GO_Central"/>
</dbReference>
<dbReference type="InterPro" id="IPR001628">
    <property type="entry name" value="Znf_hrmn_rcpt"/>
</dbReference>
<dbReference type="SMART" id="SM00430">
    <property type="entry name" value="HOLI"/>
    <property type="match status" value="1"/>
</dbReference>
<dbReference type="GO" id="GO:0004879">
    <property type="term" value="F:nuclear receptor activity"/>
    <property type="evidence" value="ECO:0000318"/>
    <property type="project" value="GO_Central"/>
</dbReference>
<dbReference type="InterPro" id="IPR013088">
    <property type="entry name" value="Znf_NHR/GATA"/>
</dbReference>
<evidence type="ECO:0000256" key="8">
    <source>
        <dbReference type="ARBA" id="ARBA00023170"/>
    </source>
</evidence>
<keyword evidence="9 10" id="KW-0539">Nucleus</keyword>
<gene>
    <name evidence="11" type="primary">WBGene00090068</name>
</gene>
<keyword evidence="4 10" id="KW-0862">Zinc</keyword>